<evidence type="ECO:0000313" key="2">
    <source>
        <dbReference type="Proteomes" id="UP000217895"/>
    </source>
</evidence>
<dbReference type="Proteomes" id="UP000217895">
    <property type="component" value="Chromosome"/>
</dbReference>
<sequence length="84" mass="9512">MQLNTELPDHLAQAIADYIQDQTDPTDLPDVLQTALETFLTERGYLSQPKKRLRITPAEQGSGYHNTSIEHDQVLANLDQEHLV</sequence>
<evidence type="ECO:0000313" key="1">
    <source>
        <dbReference type="EMBL" id="BAY57346.1"/>
    </source>
</evidence>
<reference evidence="1 2" key="1">
    <citation type="submission" date="2017-06" db="EMBL/GenBank/DDBJ databases">
        <title>Genome sequencing of cyanobaciteial culture collection at National Institute for Environmental Studies (NIES).</title>
        <authorList>
            <person name="Hirose Y."/>
            <person name="Shimura Y."/>
            <person name="Fujisawa T."/>
            <person name="Nakamura Y."/>
            <person name="Kawachi M."/>
        </authorList>
    </citation>
    <scope>NUCLEOTIDE SEQUENCE [LARGE SCALE GENOMIC DNA]</scope>
    <source>
        <strain evidence="1 2">NIES-2135</strain>
    </source>
</reference>
<keyword evidence="2" id="KW-1185">Reference proteome</keyword>
<protein>
    <submittedName>
        <fullName evidence="1">Uncharacterized protein</fullName>
    </submittedName>
</protein>
<proteinExistence type="predicted"/>
<organism evidence="1 2">
    <name type="scientific">Leptolyngbya boryana NIES-2135</name>
    <dbReference type="NCBI Taxonomy" id="1973484"/>
    <lineage>
        <taxon>Bacteria</taxon>
        <taxon>Bacillati</taxon>
        <taxon>Cyanobacteriota</taxon>
        <taxon>Cyanophyceae</taxon>
        <taxon>Leptolyngbyales</taxon>
        <taxon>Leptolyngbyaceae</taxon>
        <taxon>Leptolyngbya group</taxon>
        <taxon>Leptolyngbya</taxon>
    </lineage>
</organism>
<name>A0A1Z4JKV3_LEPBY</name>
<dbReference type="EMBL" id="AP018203">
    <property type="protein sequence ID" value="BAY57346.1"/>
    <property type="molecule type" value="Genomic_DNA"/>
</dbReference>
<dbReference type="AlphaFoldDB" id="A0A1Z4JKV3"/>
<gene>
    <name evidence="1" type="ORF">NIES2135_42110</name>
</gene>
<accession>A0A1Z4JKV3</accession>